<dbReference type="GO" id="GO:0016462">
    <property type="term" value="F:pyrophosphatase activity"/>
    <property type="evidence" value="ECO:0007669"/>
    <property type="project" value="UniProtKB-ARBA"/>
</dbReference>
<dbReference type="EMBL" id="CP129683">
    <property type="protein sequence ID" value="XDS50922.1"/>
    <property type="molecule type" value="Genomic_DNA"/>
</dbReference>
<dbReference type="GO" id="GO:0019693">
    <property type="term" value="P:ribose phosphate metabolic process"/>
    <property type="evidence" value="ECO:0007669"/>
    <property type="project" value="TreeGrafter"/>
</dbReference>
<keyword evidence="3 4" id="KW-0378">Hydrolase</keyword>
<accession>A0AB39UF94</accession>
<dbReference type="PANTHER" id="PTHR11839:SF18">
    <property type="entry name" value="NUDIX HYDROLASE DOMAIN-CONTAINING PROTEIN"/>
    <property type="match status" value="1"/>
</dbReference>
<dbReference type="InterPro" id="IPR015797">
    <property type="entry name" value="NUDIX_hydrolase-like_dom_sf"/>
</dbReference>
<evidence type="ECO:0000256" key="2">
    <source>
        <dbReference type="ARBA" id="ARBA00005582"/>
    </source>
</evidence>
<comment type="similarity">
    <text evidence="2 4">Belongs to the Nudix hydrolase family.</text>
</comment>
<protein>
    <submittedName>
        <fullName evidence="6">NUDIX hydrolase</fullName>
        <ecNumber evidence="6">3.6.-.-</ecNumber>
    </submittedName>
</protein>
<evidence type="ECO:0000256" key="3">
    <source>
        <dbReference type="ARBA" id="ARBA00022801"/>
    </source>
</evidence>
<dbReference type="RefSeq" id="WP_369341883.1">
    <property type="nucleotide sequence ID" value="NZ_CP129675.1"/>
</dbReference>
<dbReference type="AlphaFoldDB" id="A0AB39UF94"/>
<dbReference type="EC" id="3.6.-.-" evidence="6"/>
<dbReference type="SUPFAM" id="SSF55811">
    <property type="entry name" value="Nudix"/>
    <property type="match status" value="1"/>
</dbReference>
<evidence type="ECO:0000313" key="8">
    <source>
        <dbReference type="EMBL" id="XDS50922.1"/>
    </source>
</evidence>
<dbReference type="CDD" id="cd03424">
    <property type="entry name" value="NUDIX_ADPRase_Nudt5_UGPPase_Nudt14"/>
    <property type="match status" value="1"/>
</dbReference>
<dbReference type="KEGG" id="bfk:QN062_01600"/>
<evidence type="ECO:0000313" key="7">
    <source>
        <dbReference type="EMBL" id="XDS47846.1"/>
    </source>
</evidence>
<evidence type="ECO:0000313" key="6">
    <source>
        <dbReference type="EMBL" id="XDS47443.1"/>
    </source>
</evidence>
<dbReference type="InterPro" id="IPR000086">
    <property type="entry name" value="NUDIX_hydrolase_dom"/>
</dbReference>
<comment type="cofactor">
    <cofactor evidence="1">
        <name>Mg(2+)</name>
        <dbReference type="ChEBI" id="CHEBI:18420"/>
    </cofactor>
</comment>
<dbReference type="GO" id="GO:0006753">
    <property type="term" value="P:nucleoside phosphate metabolic process"/>
    <property type="evidence" value="ECO:0007669"/>
    <property type="project" value="TreeGrafter"/>
</dbReference>
<evidence type="ECO:0000256" key="1">
    <source>
        <dbReference type="ARBA" id="ARBA00001946"/>
    </source>
</evidence>
<dbReference type="GO" id="GO:0005829">
    <property type="term" value="C:cytosol"/>
    <property type="evidence" value="ECO:0007669"/>
    <property type="project" value="TreeGrafter"/>
</dbReference>
<dbReference type="PRINTS" id="PR00502">
    <property type="entry name" value="NUDIXFAMILY"/>
</dbReference>
<proteinExistence type="inferred from homology"/>
<dbReference type="EMBL" id="CP129682">
    <property type="protein sequence ID" value="XDS47846.1"/>
    <property type="molecule type" value="Genomic_DNA"/>
</dbReference>
<feature type="domain" description="Nudix hydrolase" evidence="5">
    <location>
        <begin position="58"/>
        <end position="195"/>
    </location>
</feature>
<dbReference type="Gene3D" id="3.90.79.10">
    <property type="entry name" value="Nucleoside Triphosphate Pyrophosphohydrolase"/>
    <property type="match status" value="1"/>
</dbReference>
<sequence length="211" mass="23739">MEMMETTQQQDDDIDMTGNPRIATRITRYSGAIFDVDDLSIDLPIKGGNFTRITRQIVRHAPSVVMIVHDTVRDLYLAEREYRVGCNAFVHGLPAGLMDDGESVQDAALRELREETGIRPDAHAYTVTCISDAYSSVGMSDEISHVMAIDLHRWKLESTHFDADEHVQSAWVSWERLSSLKIQSATCVIALQFEAMRRAGVQAALNVRETR</sequence>
<dbReference type="PANTHER" id="PTHR11839">
    <property type="entry name" value="UDP/ADP-SUGAR PYROPHOSPHATASE"/>
    <property type="match status" value="1"/>
</dbReference>
<evidence type="ECO:0000259" key="5">
    <source>
        <dbReference type="PROSITE" id="PS51462"/>
    </source>
</evidence>
<reference evidence="6" key="1">
    <citation type="submission" date="2023-07" db="EMBL/GenBank/DDBJ databases">
        <title>Bifidobacterium aquikefiriaerophilum sp. nov. and Bifidobacterium eccum sp. nov., isolated from water kefir.</title>
        <authorList>
            <person name="Breselge S."/>
            <person name="Bellassi P."/>
            <person name="Barcenilla C."/>
            <person name="Alvarez-Ordonez A."/>
            <person name="Morelli L."/>
            <person name="Cotter P.D."/>
        </authorList>
    </citation>
    <scope>NUCLEOTIDE SEQUENCE</scope>
    <source>
        <strain evidence="8">WK012_4_13</strain>
        <strain evidence="7">WK013_4_14</strain>
        <strain evidence="6">WK048_4_13</strain>
    </source>
</reference>
<gene>
    <name evidence="8" type="ORF">QN062_01600</name>
    <name evidence="7" type="ORF">QN216_05605</name>
    <name evidence="6" type="ORF">QN217_04840</name>
</gene>
<dbReference type="PROSITE" id="PS51462">
    <property type="entry name" value="NUDIX"/>
    <property type="match status" value="1"/>
</dbReference>
<dbReference type="InterPro" id="IPR020476">
    <property type="entry name" value="Nudix_hydrolase"/>
</dbReference>
<dbReference type="Pfam" id="PF00293">
    <property type="entry name" value="NUDIX"/>
    <property type="match status" value="1"/>
</dbReference>
<dbReference type="EMBL" id="CP129675">
    <property type="protein sequence ID" value="XDS47443.1"/>
    <property type="molecule type" value="Genomic_DNA"/>
</dbReference>
<evidence type="ECO:0000256" key="4">
    <source>
        <dbReference type="RuleBase" id="RU003476"/>
    </source>
</evidence>
<dbReference type="InterPro" id="IPR020084">
    <property type="entry name" value="NUDIX_hydrolase_CS"/>
</dbReference>
<organism evidence="6">
    <name type="scientific">Bifidobacterium fermentum</name>
    <dbReference type="NCBI Taxonomy" id="3059035"/>
    <lineage>
        <taxon>Bacteria</taxon>
        <taxon>Bacillati</taxon>
        <taxon>Actinomycetota</taxon>
        <taxon>Actinomycetes</taxon>
        <taxon>Bifidobacteriales</taxon>
        <taxon>Bifidobacteriaceae</taxon>
        <taxon>Bifidobacterium</taxon>
    </lineage>
</organism>
<dbReference type="PROSITE" id="PS00893">
    <property type="entry name" value="NUDIX_BOX"/>
    <property type="match status" value="1"/>
</dbReference>
<name>A0AB39UF94_9BIFI</name>